<comment type="caution">
    <text evidence="2">The sequence shown here is derived from an EMBL/GenBank/DDBJ whole genome shotgun (WGS) entry which is preliminary data.</text>
</comment>
<name>X0YMR1_9ZZZZ</name>
<sequence length="178" mass="19720">MVRPGRDQLSGIVEVDETYIGGGKPGKRGRGAAGKALVVIAAQLDETRIGRIRLKRVSDASGKILEEAVKDAVTPGSIVCTDGWNGYNRLEFIGYAHEIIRDEADVGDNLLPKCNIVASLLKRWLLGTHQGAVRASHLDYYLDEFTFRFNRRTSRSRGKLFFRLAQQAVAIDPIHKKS</sequence>
<feature type="domain" description="ISXO2-like transposase" evidence="1">
    <location>
        <begin position="8"/>
        <end position="150"/>
    </location>
</feature>
<gene>
    <name evidence="2" type="ORF">S01H4_19573</name>
</gene>
<dbReference type="SMART" id="SM01126">
    <property type="entry name" value="DDE_Tnp_IS1595"/>
    <property type="match status" value="1"/>
</dbReference>
<dbReference type="InterPro" id="IPR024445">
    <property type="entry name" value="Tnp_ISXO2-like"/>
</dbReference>
<dbReference type="EMBL" id="BART01008737">
    <property type="protein sequence ID" value="GAG57400.1"/>
    <property type="molecule type" value="Genomic_DNA"/>
</dbReference>
<accession>X0YMR1</accession>
<reference evidence="2" key="1">
    <citation type="journal article" date="2014" name="Front. Microbiol.">
        <title>High frequency of phylogenetically diverse reductive dehalogenase-homologous genes in deep subseafloor sedimentary metagenomes.</title>
        <authorList>
            <person name="Kawai M."/>
            <person name="Futagami T."/>
            <person name="Toyoda A."/>
            <person name="Takaki Y."/>
            <person name="Nishi S."/>
            <person name="Hori S."/>
            <person name="Arai W."/>
            <person name="Tsubouchi T."/>
            <person name="Morono Y."/>
            <person name="Uchiyama I."/>
            <person name="Ito T."/>
            <person name="Fujiyama A."/>
            <person name="Inagaki F."/>
            <person name="Takami H."/>
        </authorList>
    </citation>
    <scope>NUCLEOTIDE SEQUENCE</scope>
    <source>
        <strain evidence="2">Expedition CK06-06</strain>
    </source>
</reference>
<organism evidence="2">
    <name type="scientific">marine sediment metagenome</name>
    <dbReference type="NCBI Taxonomy" id="412755"/>
    <lineage>
        <taxon>unclassified sequences</taxon>
        <taxon>metagenomes</taxon>
        <taxon>ecological metagenomes</taxon>
    </lineage>
</organism>
<dbReference type="NCBIfam" id="NF033547">
    <property type="entry name" value="transpos_IS1595"/>
    <property type="match status" value="1"/>
</dbReference>
<protein>
    <recommendedName>
        <fullName evidence="1">ISXO2-like transposase domain-containing protein</fullName>
    </recommendedName>
</protein>
<dbReference type="Pfam" id="PF12762">
    <property type="entry name" value="DDE_Tnp_IS1595"/>
    <property type="match status" value="1"/>
</dbReference>
<evidence type="ECO:0000313" key="2">
    <source>
        <dbReference type="EMBL" id="GAG57400.1"/>
    </source>
</evidence>
<proteinExistence type="predicted"/>
<dbReference type="AlphaFoldDB" id="X0YMR1"/>
<evidence type="ECO:0000259" key="1">
    <source>
        <dbReference type="SMART" id="SM01126"/>
    </source>
</evidence>